<dbReference type="InterPro" id="IPR004299">
    <property type="entry name" value="MBOAT_fam"/>
</dbReference>
<gene>
    <name evidence="11" type="ORF">H8S45_05900</name>
</gene>
<feature type="transmembrane region" description="Helical" evidence="10">
    <location>
        <begin position="112"/>
        <end position="130"/>
    </location>
</feature>
<dbReference type="Proteomes" id="UP000606499">
    <property type="component" value="Unassembled WGS sequence"/>
</dbReference>
<evidence type="ECO:0000256" key="9">
    <source>
        <dbReference type="PIRNR" id="PIRNR016636"/>
    </source>
</evidence>
<comment type="subcellular location">
    <subcellularLocation>
        <location evidence="1">Cell membrane</location>
        <topology evidence="1">Multi-pass membrane protein</topology>
    </subcellularLocation>
</comment>
<accession>A0A923LTS4</accession>
<dbReference type="InterPro" id="IPR024194">
    <property type="entry name" value="Ac/AlaTfrase_AlgI/DltB"/>
</dbReference>
<feature type="transmembrane region" description="Helical" evidence="10">
    <location>
        <begin position="379"/>
        <end position="396"/>
    </location>
</feature>
<evidence type="ECO:0000256" key="4">
    <source>
        <dbReference type="ARBA" id="ARBA00022679"/>
    </source>
</evidence>
<keyword evidence="6 10" id="KW-1133">Transmembrane helix</keyword>
<feature type="transmembrane region" description="Helical" evidence="10">
    <location>
        <begin position="73"/>
        <end position="92"/>
    </location>
</feature>
<dbReference type="InterPro" id="IPR051085">
    <property type="entry name" value="MB_O-acyltransferase"/>
</dbReference>
<dbReference type="AlphaFoldDB" id="A0A923LTS4"/>
<dbReference type="GO" id="GO:0005886">
    <property type="term" value="C:plasma membrane"/>
    <property type="evidence" value="ECO:0007669"/>
    <property type="project" value="UniProtKB-SubCell"/>
</dbReference>
<dbReference type="PIRSF" id="PIRSF016636">
    <property type="entry name" value="AlgI_DltB"/>
    <property type="match status" value="1"/>
</dbReference>
<organism evidence="11 12">
    <name type="scientific">Agathobaculum faecis</name>
    <dbReference type="NCBI Taxonomy" id="2763013"/>
    <lineage>
        <taxon>Bacteria</taxon>
        <taxon>Bacillati</taxon>
        <taxon>Bacillota</taxon>
        <taxon>Clostridia</taxon>
        <taxon>Eubacteriales</taxon>
        <taxon>Butyricicoccaceae</taxon>
        <taxon>Agathobaculum</taxon>
    </lineage>
</organism>
<dbReference type="EMBL" id="JACOPL010000004">
    <property type="protein sequence ID" value="MBC5724989.1"/>
    <property type="molecule type" value="Genomic_DNA"/>
</dbReference>
<sequence length="458" mass="50927">MIFSSAVFLFIFLPVVFLLDRLFRGTKAKNALLLASSLIFYAFGQLRYLPLLLLSVALNYGCGLLAAGKRPRLGVWLAAAGGIGMLAVFKYADFLIGTGNRLLGLSLPLTGIALPVGISFFTFQGLSYVIDVYRDRTAVSRSFVKVLLYISFFPQLIAGPIVKYHDIEKEIDERRTTTEEAALGIRRFICGLAKKLLVANTMGRMADAVFALPAGEIGMLAAWMGALCYTLQIYFDFSGYSDMAIGMGRMFGFHFQENFQYPYAATTVKEFWRRWHISLSTWFRDYLYIPLGGNRKGRGRTWANRFIVFFATGLWHGASWNFVLWGLWHGCFSVLEDSGALPVGRLRGRFLGRVYTLLVVVLGFTLFRADTLGQAGAMLAAMFTGAGLNWTGTATVCSLLDPAFLLTLVVALFLSFPAAKCIKMKWEAPAFVGAIVLLVLCMFDLSAGTFNPFIYFRF</sequence>
<dbReference type="GO" id="GO:0042121">
    <property type="term" value="P:alginic acid biosynthetic process"/>
    <property type="evidence" value="ECO:0007669"/>
    <property type="project" value="InterPro"/>
</dbReference>
<feature type="transmembrane region" description="Helical" evidence="10">
    <location>
        <begin position="217"/>
        <end position="237"/>
    </location>
</feature>
<dbReference type="PANTHER" id="PTHR13285:SF23">
    <property type="entry name" value="TEICHOIC ACID D-ALANYLTRANSFERASE"/>
    <property type="match status" value="1"/>
</dbReference>
<dbReference type="RefSeq" id="WP_107630704.1">
    <property type="nucleotide sequence ID" value="NZ_JACOPL010000004.1"/>
</dbReference>
<evidence type="ECO:0000256" key="1">
    <source>
        <dbReference type="ARBA" id="ARBA00004651"/>
    </source>
</evidence>
<evidence type="ECO:0000256" key="8">
    <source>
        <dbReference type="ARBA" id="ARBA00023315"/>
    </source>
</evidence>
<feature type="transmembrane region" description="Helical" evidence="10">
    <location>
        <begin position="431"/>
        <end position="455"/>
    </location>
</feature>
<proteinExistence type="inferred from homology"/>
<keyword evidence="7 9" id="KW-0472">Membrane</keyword>
<dbReference type="PIRSF" id="PIRSF500217">
    <property type="entry name" value="AlgI"/>
    <property type="match status" value="1"/>
</dbReference>
<feature type="transmembrane region" description="Helical" evidence="10">
    <location>
        <begin position="348"/>
        <end position="367"/>
    </location>
</feature>
<keyword evidence="5 10" id="KW-0812">Transmembrane</keyword>
<dbReference type="InterPro" id="IPR028362">
    <property type="entry name" value="AlgI"/>
</dbReference>
<feature type="transmembrane region" description="Helical" evidence="10">
    <location>
        <begin position="142"/>
        <end position="162"/>
    </location>
</feature>
<keyword evidence="8 9" id="KW-0012">Acyltransferase</keyword>
<comment type="similarity">
    <text evidence="2 9">Belongs to the membrane-bound acyltransferase family.</text>
</comment>
<keyword evidence="4 9" id="KW-0808">Transferase</keyword>
<evidence type="ECO:0000313" key="11">
    <source>
        <dbReference type="EMBL" id="MBC5724989.1"/>
    </source>
</evidence>
<evidence type="ECO:0000256" key="5">
    <source>
        <dbReference type="ARBA" id="ARBA00022692"/>
    </source>
</evidence>
<evidence type="ECO:0000256" key="6">
    <source>
        <dbReference type="ARBA" id="ARBA00022989"/>
    </source>
</evidence>
<comment type="caution">
    <text evidence="11">The sequence shown here is derived from an EMBL/GenBank/DDBJ whole genome shotgun (WGS) entry which is preliminary data.</text>
</comment>
<feature type="transmembrane region" description="Helical" evidence="10">
    <location>
        <begin position="48"/>
        <end position="66"/>
    </location>
</feature>
<evidence type="ECO:0000256" key="10">
    <source>
        <dbReference type="SAM" id="Phobius"/>
    </source>
</evidence>
<feature type="transmembrane region" description="Helical" evidence="10">
    <location>
        <begin position="306"/>
        <end position="328"/>
    </location>
</feature>
<evidence type="ECO:0000256" key="3">
    <source>
        <dbReference type="ARBA" id="ARBA00022475"/>
    </source>
</evidence>
<keyword evidence="3 9" id="KW-1003">Cell membrane</keyword>
<feature type="transmembrane region" description="Helical" evidence="10">
    <location>
        <begin position="402"/>
        <end position="419"/>
    </location>
</feature>
<evidence type="ECO:0000256" key="7">
    <source>
        <dbReference type="ARBA" id="ARBA00023136"/>
    </source>
</evidence>
<evidence type="ECO:0000313" key="12">
    <source>
        <dbReference type="Proteomes" id="UP000606499"/>
    </source>
</evidence>
<protein>
    <submittedName>
        <fullName evidence="11">MBOAT family protein</fullName>
    </submittedName>
</protein>
<dbReference type="PANTHER" id="PTHR13285">
    <property type="entry name" value="ACYLTRANSFERASE"/>
    <property type="match status" value="1"/>
</dbReference>
<dbReference type="GO" id="GO:0016746">
    <property type="term" value="F:acyltransferase activity"/>
    <property type="evidence" value="ECO:0007669"/>
    <property type="project" value="UniProtKB-KW"/>
</dbReference>
<reference evidence="11" key="1">
    <citation type="submission" date="2020-08" db="EMBL/GenBank/DDBJ databases">
        <title>Genome public.</title>
        <authorList>
            <person name="Liu C."/>
            <person name="Sun Q."/>
        </authorList>
    </citation>
    <scope>NUCLEOTIDE SEQUENCE</scope>
    <source>
        <strain evidence="11">NSJ-28</strain>
    </source>
</reference>
<evidence type="ECO:0000256" key="2">
    <source>
        <dbReference type="ARBA" id="ARBA00010323"/>
    </source>
</evidence>
<name>A0A923LTS4_9FIRM</name>
<dbReference type="Pfam" id="PF03062">
    <property type="entry name" value="MBOAT"/>
    <property type="match status" value="1"/>
</dbReference>
<keyword evidence="12" id="KW-1185">Reference proteome</keyword>